<protein>
    <submittedName>
        <fullName evidence="1">Uncharacterized protein</fullName>
    </submittedName>
</protein>
<sequence length="137" mass="14835">MKISTIGSGLLSLSLASTVLADFHILELDGTTDKYAIPSNKYNCGGVEYALNNNDQINGAIGSSYLSLRNANLCGVKNLDFYRQSDGSYKFYIAGGDGTVQGQCYHNEDSGGEITNCSETWGITLVEKLICYTYICN</sequence>
<gene>
    <name evidence="1" type="ORF">V1525DRAFT_419440</name>
</gene>
<keyword evidence="2" id="KW-1185">Reference proteome</keyword>
<reference evidence="2" key="1">
    <citation type="journal article" date="2024" name="Front. Bioeng. Biotechnol.">
        <title>Genome-scale model development and genomic sequencing of the oleaginous clade Lipomyces.</title>
        <authorList>
            <person name="Czajka J.J."/>
            <person name="Han Y."/>
            <person name="Kim J."/>
            <person name="Mondo S.J."/>
            <person name="Hofstad B.A."/>
            <person name="Robles A."/>
            <person name="Haridas S."/>
            <person name="Riley R."/>
            <person name="LaButti K."/>
            <person name="Pangilinan J."/>
            <person name="Andreopoulos W."/>
            <person name="Lipzen A."/>
            <person name="Yan J."/>
            <person name="Wang M."/>
            <person name="Ng V."/>
            <person name="Grigoriev I.V."/>
            <person name="Spatafora J.W."/>
            <person name="Magnuson J.K."/>
            <person name="Baker S.E."/>
            <person name="Pomraning K.R."/>
        </authorList>
    </citation>
    <scope>NUCLEOTIDE SEQUENCE [LARGE SCALE GENOMIC DNA]</scope>
    <source>
        <strain evidence="2">CBS 7786</strain>
    </source>
</reference>
<proteinExistence type="predicted"/>
<evidence type="ECO:0000313" key="2">
    <source>
        <dbReference type="Proteomes" id="UP001433508"/>
    </source>
</evidence>
<name>A0ACC3T0V0_LIPKO</name>
<dbReference type="EMBL" id="MU971368">
    <property type="protein sequence ID" value="KAK9237498.1"/>
    <property type="molecule type" value="Genomic_DNA"/>
</dbReference>
<accession>A0ACC3T0V0</accession>
<organism evidence="1 2">
    <name type="scientific">Lipomyces kononenkoae</name>
    <name type="common">Yeast</name>
    <dbReference type="NCBI Taxonomy" id="34357"/>
    <lineage>
        <taxon>Eukaryota</taxon>
        <taxon>Fungi</taxon>
        <taxon>Dikarya</taxon>
        <taxon>Ascomycota</taxon>
        <taxon>Saccharomycotina</taxon>
        <taxon>Lipomycetes</taxon>
        <taxon>Lipomycetales</taxon>
        <taxon>Lipomycetaceae</taxon>
        <taxon>Lipomyces</taxon>
    </lineage>
</organism>
<evidence type="ECO:0000313" key="1">
    <source>
        <dbReference type="EMBL" id="KAK9237498.1"/>
    </source>
</evidence>
<dbReference type="Proteomes" id="UP001433508">
    <property type="component" value="Unassembled WGS sequence"/>
</dbReference>
<comment type="caution">
    <text evidence="1">The sequence shown here is derived from an EMBL/GenBank/DDBJ whole genome shotgun (WGS) entry which is preliminary data.</text>
</comment>